<comment type="caution">
    <text evidence="2">The sequence shown here is derived from an EMBL/GenBank/DDBJ whole genome shotgun (WGS) entry which is preliminary data.</text>
</comment>
<organism evidence="2 3">
    <name type="scientific">candidate division WWE3 bacterium</name>
    <dbReference type="NCBI Taxonomy" id="2053526"/>
    <lineage>
        <taxon>Bacteria</taxon>
        <taxon>Katanobacteria</taxon>
    </lineage>
</organism>
<dbReference type="Pfam" id="PF13302">
    <property type="entry name" value="Acetyltransf_3"/>
    <property type="match status" value="1"/>
</dbReference>
<protein>
    <submittedName>
        <fullName evidence="2">GNAT family N-acetyltransferase</fullName>
    </submittedName>
</protein>
<gene>
    <name evidence="2" type="ORF">GYA27_02760</name>
</gene>
<proteinExistence type="predicted"/>
<dbReference type="EMBL" id="JAAZNL010000027">
    <property type="protein sequence ID" value="NMB70099.1"/>
    <property type="molecule type" value="Genomic_DNA"/>
</dbReference>
<dbReference type="PANTHER" id="PTHR43415:SF3">
    <property type="entry name" value="GNAT-FAMILY ACETYLTRANSFERASE"/>
    <property type="match status" value="1"/>
</dbReference>
<dbReference type="SUPFAM" id="SSF55729">
    <property type="entry name" value="Acyl-CoA N-acyltransferases (Nat)"/>
    <property type="match status" value="1"/>
</dbReference>
<dbReference type="InterPro" id="IPR016181">
    <property type="entry name" value="Acyl_CoA_acyltransferase"/>
</dbReference>
<dbReference type="AlphaFoldDB" id="A0A7X9HGP1"/>
<reference evidence="2 3" key="1">
    <citation type="journal article" date="2020" name="Biotechnol. Biofuels">
        <title>New insights from the biogas microbiome by comprehensive genome-resolved metagenomics of nearly 1600 species originating from multiple anaerobic digesters.</title>
        <authorList>
            <person name="Campanaro S."/>
            <person name="Treu L."/>
            <person name="Rodriguez-R L.M."/>
            <person name="Kovalovszki A."/>
            <person name="Ziels R.M."/>
            <person name="Maus I."/>
            <person name="Zhu X."/>
            <person name="Kougias P.G."/>
            <person name="Basile A."/>
            <person name="Luo G."/>
            <person name="Schluter A."/>
            <person name="Konstantinidis K.T."/>
            <person name="Angelidaki I."/>
        </authorList>
    </citation>
    <scope>NUCLEOTIDE SEQUENCE [LARGE SCALE GENOMIC DNA]</scope>
    <source>
        <strain evidence="2">AS27yjCOA_165</strain>
    </source>
</reference>
<dbReference type="PANTHER" id="PTHR43415">
    <property type="entry name" value="SPERMIDINE N(1)-ACETYLTRANSFERASE"/>
    <property type="match status" value="1"/>
</dbReference>
<name>A0A7X9HGP1_UNCKA</name>
<dbReference type="Gene3D" id="3.40.630.30">
    <property type="match status" value="1"/>
</dbReference>
<sequence>MFANPIRIEIDGFGVTLRPLRKNEMEHIAELFASMEVLRYTNMVYAPTVQGEEEWWEKASKEPNTAIWGIVPDGEDTAVGVTGLHQINAINLSCTSGIIIGDRKWWHKGVAYRAHLARTWYAANTLNRYTIQSQVRTKNAYSLKALLKVGYRVSGRFDCNCFHDGVFCDTWVLSWVNPYKVNVLYPNGVPKELQPSLDKAKQALNFAPQAVKFL</sequence>
<keyword evidence="2" id="KW-0808">Transferase</keyword>
<evidence type="ECO:0000313" key="2">
    <source>
        <dbReference type="EMBL" id="NMB70099.1"/>
    </source>
</evidence>
<feature type="domain" description="N-acetyltransferase" evidence="1">
    <location>
        <begin position="15"/>
        <end position="152"/>
    </location>
</feature>
<evidence type="ECO:0000259" key="1">
    <source>
        <dbReference type="Pfam" id="PF13302"/>
    </source>
</evidence>
<evidence type="ECO:0000313" key="3">
    <source>
        <dbReference type="Proteomes" id="UP000526033"/>
    </source>
</evidence>
<dbReference type="InterPro" id="IPR000182">
    <property type="entry name" value="GNAT_dom"/>
</dbReference>
<dbReference type="Proteomes" id="UP000526033">
    <property type="component" value="Unassembled WGS sequence"/>
</dbReference>
<dbReference type="GO" id="GO:0016747">
    <property type="term" value="F:acyltransferase activity, transferring groups other than amino-acyl groups"/>
    <property type="evidence" value="ECO:0007669"/>
    <property type="project" value="InterPro"/>
</dbReference>
<accession>A0A7X9HGP1</accession>